<feature type="non-terminal residue" evidence="4">
    <location>
        <position position="1238"/>
    </location>
</feature>
<dbReference type="Gene3D" id="2.60.40.10">
    <property type="entry name" value="Immunoglobulins"/>
    <property type="match status" value="1"/>
</dbReference>
<dbReference type="GO" id="GO:0071897">
    <property type="term" value="P:DNA biosynthetic process"/>
    <property type="evidence" value="ECO:0007669"/>
    <property type="project" value="UniProtKB-ARBA"/>
</dbReference>
<dbReference type="PROSITE" id="PS50835">
    <property type="entry name" value="IG_LIKE"/>
    <property type="match status" value="1"/>
</dbReference>
<dbReference type="InterPro" id="IPR012337">
    <property type="entry name" value="RNaseH-like_sf"/>
</dbReference>
<dbReference type="PANTHER" id="PTHR47331:SF1">
    <property type="entry name" value="GAG-LIKE PROTEIN"/>
    <property type="match status" value="1"/>
</dbReference>
<dbReference type="Gene3D" id="3.30.420.10">
    <property type="entry name" value="Ribonuclease H-like superfamily/Ribonuclease H"/>
    <property type="match status" value="1"/>
</dbReference>
<dbReference type="Pfam" id="PF13927">
    <property type="entry name" value="Ig_3"/>
    <property type="match status" value="1"/>
</dbReference>
<dbReference type="InterPro" id="IPR041588">
    <property type="entry name" value="Integrase_H2C2"/>
</dbReference>
<sequence length="1238" mass="139853">MPPKRRRGRSSRQANPDSEDETSSEELRNPSTLLRPELIRLRTDTAPSDDSNSDIEPGYSCFSSQPIQKTAPDYAKLLEKMFSLESVEKTSPLTPTELRAEDIFQKTVSRTRDGRFIVGLPLAQDPNLLGSTKKIAFRRFIQLETRHSKNPEEKTAYANFMAEYLELGHMELVPRTQEGMPSFYLPHHSVHRPGDPPAKIRVVFNASQKSTSGLSLNDILLPGPRLQLDISEVVTKFRQDKYVFTADVKQMFRQIEHRPEDSSLLRILWRPNDQEAVQEYWLKTVTYGTACAPFLACRVLQELAMLHSNSHPNAANILRTRTYVDDLNGGGDTVIQALAVRHEIQELLNIGKFELRKWAANDRTLLKDIPEEHILPAAASISLDEHADSELKVLGLSWNAKLDAFHFRLAPVLQIQTKRDLASQIARVFDPLGWLIPIAVKARTIFRLVCQGSYSWDDQLPSHITEEWAKLASELPLLETLEIPRYMPVRNGELYLVAFGDASEQAYACVLYSVLVTGTSVIVNLVTSKARIAPVKPVSLPRLELCASHLLAATVQKYLPLFPELQGDHIMAFSDSTITLSWITAEPAPVWKVFVGNRVASILEVIPKQNWYHVPSNENPADCASRGVMPSDLASHKLWWNGPSWLSQLPFSWPLRRIRPELDEELVKCEARPTQSVSLPLKTSDNLCPQLEERFSNYFTLQSIIAWIIRFKFNASHSSERRAGPLSMQERIQADMVLLKRAQSQGLAEELVDAQREKPQLRLTKTLGLFIDTQGILRVGGRLRNSNLPDDSKNPALLPAKHPTTTLLIQWAHRCSLHVGPNGTLAKLRQRYWICNGRNVVRRVLDQCVQCRRVNPRPYQPIMGDLPKERLTTIVPFHITGVDYAGPFHVKSSTLRAAKVLEAYLAIFVCFSTKAVHIEVVADLSTQSFLLAYQIFVSLRGQPAEIWSDNGRNFVGAANELARLRHLLRDQDFQLAVHNEASKNGSQWHFIPPRAPHFGGLWEAAVKSAKRLLKINFKNQVPEMNTFRAVVAQVSAVLNSRPLVAIPSSPDDIAVLTPGHFLVFRPLTALPMDSSHTDRSALKDKWTFAQHALHSFWRRWKREYLLEVQGRARWNVQQHPAQENDIVVIIEDNSPPLKWEMARILKLFPGQDGVPRVAELKTQHGIFTRPVRRLCPLPVDMVPPDILDAGTSSDTEVQEGDNVTLVCAASGQPPPRIQWRREDARLLQIYNGSVGFVT</sequence>
<dbReference type="PANTHER" id="PTHR47331">
    <property type="entry name" value="PHD-TYPE DOMAIN-CONTAINING PROTEIN"/>
    <property type="match status" value="1"/>
</dbReference>
<dbReference type="OrthoDB" id="6625636at2759"/>
<evidence type="ECO:0000313" key="5">
    <source>
        <dbReference type="Proteomes" id="UP000479000"/>
    </source>
</evidence>
<evidence type="ECO:0000313" key="4">
    <source>
        <dbReference type="EMBL" id="CAB0000769.1"/>
    </source>
</evidence>
<dbReference type="CDD" id="cd01644">
    <property type="entry name" value="RT_pepA17"/>
    <property type="match status" value="1"/>
</dbReference>
<dbReference type="GO" id="GO:0015074">
    <property type="term" value="P:DNA integration"/>
    <property type="evidence" value="ECO:0007669"/>
    <property type="project" value="InterPro"/>
</dbReference>
<dbReference type="InterPro" id="IPR040676">
    <property type="entry name" value="DUF5641"/>
</dbReference>
<dbReference type="InterPro" id="IPR036179">
    <property type="entry name" value="Ig-like_dom_sf"/>
</dbReference>
<dbReference type="InterPro" id="IPR013783">
    <property type="entry name" value="Ig-like_fold"/>
</dbReference>
<name>A0A6H5GFF1_9HEMI</name>
<gene>
    <name evidence="4" type="ORF">NTEN_LOCUS6556</name>
</gene>
<dbReference type="SUPFAM" id="SSF56672">
    <property type="entry name" value="DNA/RNA polymerases"/>
    <property type="match status" value="1"/>
</dbReference>
<feature type="region of interest" description="Disordered" evidence="1">
    <location>
        <begin position="1"/>
        <end position="64"/>
    </location>
</feature>
<evidence type="ECO:0000259" key="2">
    <source>
        <dbReference type="PROSITE" id="PS50835"/>
    </source>
</evidence>
<dbReference type="InterPro" id="IPR007110">
    <property type="entry name" value="Ig-like_dom"/>
</dbReference>
<evidence type="ECO:0008006" key="6">
    <source>
        <dbReference type="Google" id="ProtNLM"/>
    </source>
</evidence>
<feature type="domain" description="Ig-like" evidence="2">
    <location>
        <begin position="1184"/>
        <end position="1238"/>
    </location>
</feature>
<evidence type="ECO:0000259" key="3">
    <source>
        <dbReference type="PROSITE" id="PS50994"/>
    </source>
</evidence>
<evidence type="ECO:0000256" key="1">
    <source>
        <dbReference type="SAM" id="MobiDB-lite"/>
    </source>
</evidence>
<dbReference type="InterPro" id="IPR001584">
    <property type="entry name" value="Integrase_cat-core"/>
</dbReference>
<dbReference type="InterPro" id="IPR036397">
    <property type="entry name" value="RNaseH_sf"/>
</dbReference>
<dbReference type="Pfam" id="PF17921">
    <property type="entry name" value="Integrase_H2C2"/>
    <property type="match status" value="1"/>
</dbReference>
<dbReference type="SUPFAM" id="SSF53098">
    <property type="entry name" value="Ribonuclease H-like"/>
    <property type="match status" value="1"/>
</dbReference>
<dbReference type="SUPFAM" id="SSF48726">
    <property type="entry name" value="Immunoglobulin"/>
    <property type="match status" value="1"/>
</dbReference>
<dbReference type="Proteomes" id="UP000479000">
    <property type="component" value="Unassembled WGS sequence"/>
</dbReference>
<dbReference type="EMBL" id="CADCXU010009887">
    <property type="protein sequence ID" value="CAB0000769.1"/>
    <property type="molecule type" value="Genomic_DNA"/>
</dbReference>
<dbReference type="AlphaFoldDB" id="A0A6H5GFF1"/>
<reference evidence="4 5" key="1">
    <citation type="submission" date="2020-02" db="EMBL/GenBank/DDBJ databases">
        <authorList>
            <person name="Ferguson B K."/>
        </authorList>
    </citation>
    <scope>NUCLEOTIDE SEQUENCE [LARGE SCALE GENOMIC DNA]</scope>
</reference>
<feature type="domain" description="Integrase catalytic" evidence="3">
    <location>
        <begin position="872"/>
        <end position="1066"/>
    </location>
</feature>
<dbReference type="GO" id="GO:0042575">
    <property type="term" value="C:DNA polymerase complex"/>
    <property type="evidence" value="ECO:0007669"/>
    <property type="project" value="UniProtKB-ARBA"/>
</dbReference>
<dbReference type="InterPro" id="IPR008042">
    <property type="entry name" value="Retrotrans_Pao"/>
</dbReference>
<dbReference type="GO" id="GO:0003676">
    <property type="term" value="F:nucleic acid binding"/>
    <property type="evidence" value="ECO:0007669"/>
    <property type="project" value="InterPro"/>
</dbReference>
<proteinExistence type="predicted"/>
<dbReference type="Pfam" id="PF05380">
    <property type="entry name" value="Peptidase_A17"/>
    <property type="match status" value="1"/>
</dbReference>
<organism evidence="4 5">
    <name type="scientific">Nesidiocoris tenuis</name>
    <dbReference type="NCBI Taxonomy" id="355587"/>
    <lineage>
        <taxon>Eukaryota</taxon>
        <taxon>Metazoa</taxon>
        <taxon>Ecdysozoa</taxon>
        <taxon>Arthropoda</taxon>
        <taxon>Hexapoda</taxon>
        <taxon>Insecta</taxon>
        <taxon>Pterygota</taxon>
        <taxon>Neoptera</taxon>
        <taxon>Paraneoptera</taxon>
        <taxon>Hemiptera</taxon>
        <taxon>Heteroptera</taxon>
        <taxon>Panheteroptera</taxon>
        <taxon>Cimicomorpha</taxon>
        <taxon>Miridae</taxon>
        <taxon>Dicyphina</taxon>
        <taxon>Nesidiocoris</taxon>
    </lineage>
</organism>
<dbReference type="Gene3D" id="1.10.340.70">
    <property type="match status" value="1"/>
</dbReference>
<accession>A0A6H5GFF1</accession>
<dbReference type="Pfam" id="PF18701">
    <property type="entry name" value="DUF5641"/>
    <property type="match status" value="1"/>
</dbReference>
<feature type="compositionally biased region" description="Basic residues" evidence="1">
    <location>
        <begin position="1"/>
        <end position="10"/>
    </location>
</feature>
<dbReference type="PROSITE" id="PS50994">
    <property type="entry name" value="INTEGRASE"/>
    <property type="match status" value="1"/>
</dbReference>
<keyword evidence="5" id="KW-1185">Reference proteome</keyword>
<dbReference type="InterPro" id="IPR043502">
    <property type="entry name" value="DNA/RNA_pol_sf"/>
</dbReference>
<protein>
    <recommendedName>
        <fullName evidence="6">Integrase catalytic domain-containing protein</fullName>
    </recommendedName>
</protein>